<keyword evidence="10" id="KW-0121">Carboxypeptidase</keyword>
<comment type="pathway">
    <text evidence="27">Glycan biosynthesis.</text>
</comment>
<evidence type="ECO:0000256" key="17">
    <source>
        <dbReference type="ARBA" id="ARBA00022968"/>
    </source>
</evidence>
<evidence type="ECO:0000256" key="4">
    <source>
        <dbReference type="ARBA" id="ARBA00007090"/>
    </source>
</evidence>
<keyword evidence="15 33" id="KW-0378">Hydrolase</keyword>
<evidence type="ECO:0000256" key="26">
    <source>
        <dbReference type="ARBA" id="ARBA00049902"/>
    </source>
</evidence>
<keyword evidence="21" id="KW-0046">Antibiotic resistance</keyword>
<evidence type="ECO:0000256" key="18">
    <source>
        <dbReference type="ARBA" id="ARBA00022984"/>
    </source>
</evidence>
<comment type="pathway">
    <text evidence="3">Cell wall biogenesis; peptidoglycan biosynthesis.</text>
</comment>
<keyword evidence="16" id="KW-0133">Cell shape</keyword>
<keyword evidence="22" id="KW-0511">Multifunctional enzyme</keyword>
<evidence type="ECO:0000256" key="1">
    <source>
        <dbReference type="ARBA" id="ARBA00002624"/>
    </source>
</evidence>
<comment type="similarity">
    <text evidence="4">In the C-terminal section; belongs to the transpeptidase family.</text>
</comment>
<dbReference type="SUPFAM" id="SSF56601">
    <property type="entry name" value="beta-lactamase/transpeptidase-like"/>
    <property type="match status" value="1"/>
</dbReference>
<comment type="subcellular location">
    <subcellularLocation>
        <location evidence="2">Cell inner membrane</location>
        <topology evidence="2">Single-pass type II membrane protein</topology>
    </subcellularLocation>
</comment>
<keyword evidence="17" id="KW-0735">Signal-anchor</keyword>
<dbReference type="GO" id="GO:0009252">
    <property type="term" value="P:peptidoglycan biosynthetic process"/>
    <property type="evidence" value="ECO:0007669"/>
    <property type="project" value="UniProtKB-KW"/>
</dbReference>
<comment type="catalytic activity">
    <reaction evidence="24">
        <text>Preferential cleavage: (Ac)2-L-Lys-D-Ala-|-D-Ala. Also transpeptidation of peptidyl-alanyl moieties that are N-acyl substituents of D-alanine.</text>
        <dbReference type="EC" id="3.4.16.4"/>
    </reaction>
</comment>
<evidence type="ECO:0000259" key="31">
    <source>
        <dbReference type="Pfam" id="PF00912"/>
    </source>
</evidence>
<evidence type="ECO:0000256" key="21">
    <source>
        <dbReference type="ARBA" id="ARBA00023251"/>
    </source>
</evidence>
<feature type="region of interest" description="Disordered" evidence="28">
    <location>
        <begin position="782"/>
        <end position="814"/>
    </location>
</feature>
<dbReference type="Gene3D" id="3.40.710.10">
    <property type="entry name" value="DD-peptidase/beta-lactamase superfamily"/>
    <property type="match status" value="2"/>
</dbReference>
<keyword evidence="23" id="KW-0961">Cell wall biogenesis/degradation</keyword>
<dbReference type="EMBL" id="JALJXV010000011">
    <property type="protein sequence ID" value="MCP1676882.1"/>
    <property type="molecule type" value="Genomic_DNA"/>
</dbReference>
<evidence type="ECO:0000256" key="22">
    <source>
        <dbReference type="ARBA" id="ARBA00023268"/>
    </source>
</evidence>
<comment type="caution">
    <text evidence="33">The sequence shown here is derived from an EMBL/GenBank/DDBJ whole genome shotgun (WGS) entry which is preliminary data.</text>
</comment>
<evidence type="ECO:0000256" key="13">
    <source>
        <dbReference type="ARBA" id="ARBA00022679"/>
    </source>
</evidence>
<dbReference type="SUPFAM" id="SSF53955">
    <property type="entry name" value="Lysozyme-like"/>
    <property type="match status" value="1"/>
</dbReference>
<dbReference type="GO" id="GO:0006508">
    <property type="term" value="P:proteolysis"/>
    <property type="evidence" value="ECO:0007669"/>
    <property type="project" value="UniProtKB-KW"/>
</dbReference>
<evidence type="ECO:0000256" key="14">
    <source>
        <dbReference type="ARBA" id="ARBA00022692"/>
    </source>
</evidence>
<dbReference type="PANTHER" id="PTHR32282:SF27">
    <property type="entry name" value="PENICILLIN-BINDING PROTEIN 1A"/>
    <property type="match status" value="1"/>
</dbReference>
<evidence type="ECO:0000256" key="15">
    <source>
        <dbReference type="ARBA" id="ARBA00022801"/>
    </source>
</evidence>
<evidence type="ECO:0000313" key="34">
    <source>
        <dbReference type="Proteomes" id="UP001205843"/>
    </source>
</evidence>
<evidence type="ECO:0000256" key="24">
    <source>
        <dbReference type="ARBA" id="ARBA00034000"/>
    </source>
</evidence>
<dbReference type="PANTHER" id="PTHR32282">
    <property type="entry name" value="BINDING PROTEIN TRANSPEPTIDASE, PUTATIVE-RELATED"/>
    <property type="match status" value="1"/>
</dbReference>
<dbReference type="EC" id="2.4.99.28" evidence="25"/>
<evidence type="ECO:0000256" key="12">
    <source>
        <dbReference type="ARBA" id="ARBA00022676"/>
    </source>
</evidence>
<feature type="compositionally biased region" description="Gly residues" evidence="28">
    <location>
        <begin position="798"/>
        <end position="814"/>
    </location>
</feature>
<dbReference type="InterPro" id="IPR031376">
    <property type="entry name" value="PCB_OB"/>
</dbReference>
<dbReference type="GO" id="GO:0046677">
    <property type="term" value="P:response to antibiotic"/>
    <property type="evidence" value="ECO:0007669"/>
    <property type="project" value="UniProtKB-KW"/>
</dbReference>
<feature type="domain" description="Glycosyl transferase family 51" evidence="31">
    <location>
        <begin position="59"/>
        <end position="233"/>
    </location>
</feature>
<protein>
    <recommendedName>
        <fullName evidence="7">Penicillin-binding protein 1A</fullName>
        <ecNumber evidence="25">2.4.99.28</ecNumber>
        <ecNumber evidence="6">3.4.16.4</ecNumber>
    </recommendedName>
</protein>
<evidence type="ECO:0000256" key="8">
    <source>
        <dbReference type="ARBA" id="ARBA00022475"/>
    </source>
</evidence>
<evidence type="ECO:0000256" key="7">
    <source>
        <dbReference type="ARBA" id="ARBA00018638"/>
    </source>
</evidence>
<keyword evidence="20 29" id="KW-0472">Membrane</keyword>
<feature type="transmembrane region" description="Helical" evidence="29">
    <location>
        <begin position="7"/>
        <end position="33"/>
    </location>
</feature>
<keyword evidence="19 29" id="KW-1133">Transmembrane helix</keyword>
<dbReference type="Gene3D" id="1.10.3810.10">
    <property type="entry name" value="Biosynthetic peptidoglycan transglycosylase-like"/>
    <property type="match status" value="1"/>
</dbReference>
<evidence type="ECO:0000313" key="33">
    <source>
        <dbReference type="EMBL" id="MCP1676882.1"/>
    </source>
</evidence>
<dbReference type="EC" id="3.4.16.4" evidence="6"/>
<keyword evidence="11" id="KW-0645">Protease</keyword>
<proteinExistence type="inferred from homology"/>
<comment type="similarity">
    <text evidence="5">In the N-terminal section; belongs to the glycosyltransferase 51 family.</text>
</comment>
<evidence type="ECO:0000256" key="10">
    <source>
        <dbReference type="ARBA" id="ARBA00022645"/>
    </source>
</evidence>
<name>A0AAE3KI07_9GAMM</name>
<dbReference type="InterPro" id="IPR001264">
    <property type="entry name" value="Glyco_trans_51"/>
</dbReference>
<feature type="domain" description="Penicillin-binding protein OB-like" evidence="32">
    <location>
        <begin position="320"/>
        <end position="429"/>
    </location>
</feature>
<organism evidence="33 34">
    <name type="scientific">Natronocella acetinitrilica</name>
    <dbReference type="NCBI Taxonomy" id="414046"/>
    <lineage>
        <taxon>Bacteria</taxon>
        <taxon>Pseudomonadati</taxon>
        <taxon>Pseudomonadota</taxon>
        <taxon>Gammaproteobacteria</taxon>
        <taxon>Chromatiales</taxon>
        <taxon>Ectothiorhodospiraceae</taxon>
        <taxon>Natronocella</taxon>
    </lineage>
</organism>
<evidence type="ECO:0000256" key="28">
    <source>
        <dbReference type="SAM" id="MobiDB-lite"/>
    </source>
</evidence>
<dbReference type="InterPro" id="IPR001460">
    <property type="entry name" value="PCN-bd_Tpept"/>
</dbReference>
<dbReference type="Pfam" id="PF17092">
    <property type="entry name" value="PCB_OB"/>
    <property type="match status" value="1"/>
</dbReference>
<keyword evidence="12 33" id="KW-0328">Glycosyltransferase</keyword>
<dbReference type="Pfam" id="PF00905">
    <property type="entry name" value="Transpeptidase"/>
    <property type="match status" value="1"/>
</dbReference>
<keyword evidence="34" id="KW-1185">Reference proteome</keyword>
<dbReference type="InterPro" id="IPR023346">
    <property type="entry name" value="Lysozyme-like_dom_sf"/>
</dbReference>
<dbReference type="InterPro" id="IPR012338">
    <property type="entry name" value="Beta-lactam/transpept-like"/>
</dbReference>
<dbReference type="GO" id="GO:0008658">
    <property type="term" value="F:penicillin binding"/>
    <property type="evidence" value="ECO:0007669"/>
    <property type="project" value="InterPro"/>
</dbReference>
<evidence type="ECO:0000259" key="32">
    <source>
        <dbReference type="Pfam" id="PF17092"/>
    </source>
</evidence>
<evidence type="ECO:0000256" key="23">
    <source>
        <dbReference type="ARBA" id="ARBA00023316"/>
    </source>
</evidence>
<evidence type="ECO:0000256" key="11">
    <source>
        <dbReference type="ARBA" id="ARBA00022670"/>
    </source>
</evidence>
<keyword evidence="8" id="KW-1003">Cell membrane</keyword>
<dbReference type="GO" id="GO:0005886">
    <property type="term" value="C:plasma membrane"/>
    <property type="evidence" value="ECO:0007669"/>
    <property type="project" value="UniProtKB-SubCell"/>
</dbReference>
<comment type="function">
    <text evidence="1">Cell wall formation. Synthesis of cross-linked peptidoglycan from the lipid intermediates. The enzyme has a penicillin-insensitive transglycosylase N-terminal domain (formation of linear glycan strands) and a penicillin-sensitive transpeptidase C-terminal domain (cross-linking of the peptide subunits).</text>
</comment>
<evidence type="ECO:0000256" key="27">
    <source>
        <dbReference type="ARBA" id="ARBA00060592"/>
    </source>
</evidence>
<evidence type="ECO:0000256" key="3">
    <source>
        <dbReference type="ARBA" id="ARBA00004752"/>
    </source>
</evidence>
<evidence type="ECO:0000256" key="9">
    <source>
        <dbReference type="ARBA" id="ARBA00022519"/>
    </source>
</evidence>
<dbReference type="GO" id="GO:0008360">
    <property type="term" value="P:regulation of cell shape"/>
    <property type="evidence" value="ECO:0007669"/>
    <property type="project" value="UniProtKB-KW"/>
</dbReference>
<dbReference type="NCBIfam" id="TIGR02074">
    <property type="entry name" value="PBP_1a_fam"/>
    <property type="match status" value="1"/>
</dbReference>
<evidence type="ECO:0000256" key="19">
    <source>
        <dbReference type="ARBA" id="ARBA00022989"/>
    </source>
</evidence>
<dbReference type="GO" id="GO:0009002">
    <property type="term" value="F:serine-type D-Ala-D-Ala carboxypeptidase activity"/>
    <property type="evidence" value="ECO:0007669"/>
    <property type="project" value="UniProtKB-EC"/>
</dbReference>
<keyword evidence="18" id="KW-0573">Peptidoglycan synthesis</keyword>
<dbReference type="GO" id="GO:0071555">
    <property type="term" value="P:cell wall organization"/>
    <property type="evidence" value="ECO:0007669"/>
    <property type="project" value="UniProtKB-KW"/>
</dbReference>
<dbReference type="FunFam" id="1.10.3810.10:FF:000003">
    <property type="entry name" value="Penicillin-binding protein 1a"/>
    <property type="match status" value="1"/>
</dbReference>
<dbReference type="Proteomes" id="UP001205843">
    <property type="component" value="Unassembled WGS sequence"/>
</dbReference>
<evidence type="ECO:0000256" key="25">
    <source>
        <dbReference type="ARBA" id="ARBA00044770"/>
    </source>
</evidence>
<evidence type="ECO:0000256" key="6">
    <source>
        <dbReference type="ARBA" id="ARBA00012448"/>
    </source>
</evidence>
<accession>A0AAE3KI07</accession>
<dbReference type="GO" id="GO:0008955">
    <property type="term" value="F:peptidoglycan glycosyltransferase activity"/>
    <property type="evidence" value="ECO:0007669"/>
    <property type="project" value="UniProtKB-EC"/>
</dbReference>
<keyword evidence="13 33" id="KW-0808">Transferase</keyword>
<reference evidence="33" key="1">
    <citation type="submission" date="2022-03" db="EMBL/GenBank/DDBJ databases">
        <title>Genomic Encyclopedia of Type Strains, Phase III (KMG-III): the genomes of soil and plant-associated and newly described type strains.</title>
        <authorList>
            <person name="Whitman W."/>
        </authorList>
    </citation>
    <scope>NUCLEOTIDE SEQUENCE</scope>
    <source>
        <strain evidence="33">ANL 6-2</strain>
    </source>
</reference>
<dbReference type="InterPro" id="IPR050396">
    <property type="entry name" value="Glycosyltr_51/Transpeptidase"/>
</dbReference>
<keyword evidence="14 29" id="KW-0812">Transmembrane</keyword>
<dbReference type="AlphaFoldDB" id="A0AAE3KI07"/>
<feature type="domain" description="Penicillin-binding protein transpeptidase" evidence="30">
    <location>
        <begin position="431"/>
        <end position="703"/>
    </location>
</feature>
<dbReference type="RefSeq" id="WP_253484222.1">
    <property type="nucleotide sequence ID" value="NZ_JALJXV010000011.1"/>
</dbReference>
<dbReference type="GO" id="GO:0030288">
    <property type="term" value="C:outer membrane-bounded periplasmic space"/>
    <property type="evidence" value="ECO:0007669"/>
    <property type="project" value="TreeGrafter"/>
</dbReference>
<dbReference type="InterPro" id="IPR036950">
    <property type="entry name" value="PBP_transglycosylase"/>
</dbReference>
<evidence type="ECO:0000256" key="2">
    <source>
        <dbReference type="ARBA" id="ARBA00004249"/>
    </source>
</evidence>
<evidence type="ECO:0000256" key="20">
    <source>
        <dbReference type="ARBA" id="ARBA00023136"/>
    </source>
</evidence>
<evidence type="ECO:0000259" key="30">
    <source>
        <dbReference type="Pfam" id="PF00905"/>
    </source>
</evidence>
<sequence length="814" mass="88635">MARLSRLLLYMLASLASVGLLAVVAVAGLYLYMSPQLPSVDTLRDVRYQQPLRVYAASGEMIAEFGEYRREPVRYADIPERMKQAFIATEDERFFSHPGVDWRGMARAVLHLARHREIGPGGSTITMQTARNFFLGREQTYLRKLNEIFLAFNIERELSKEEILELYLNKIYLGQRAYGIGAASRIYYGRPPDQLTLAETAMIAGLPQAPSVANPIRNPQRALQRRAYVLRRMLETGAISQEEFAEASTAPVTAALRTARVGLDAAYVAELARAQVVTMYGDEAYTEGYRVYTTVQPDLQEAANRALRGSLLSYDERHGYRGPEASHDLSALGDDDARLAALAAHGTIAGLRPALVLAVDDEAGEARLLLGRDDEVTLDFDGARWARRWITQSRVGDAPQRMSSVVEPGHVIRIRDHDDGWRLAQLPNVEGSLVSLSPSSGAVLALAGGFDFRHSQFNRATQALRQPGSAFKPFIYAAALERGFTPASIVNDAPVVFEDAALETAWRPENYSGRFYGPTRLREALAQSRNLVSIRVLRDIGIRYGVTFLDRFGFPGDRMPADLSLALGSAAVTPLELTTAYAVFANGGYRVQPHVISRIENDRGDVVYRTVPTLACEDCTEVAARHGLLSAGTDNGDGMPVLGQRFVPAERVLPADNAYQMSSMMQDVITRGTGRAARSLGRSDLAGKTGTTNDLHDAWFAGFNGEMVTTAWVGFDQARSLGQGETGARTALPMWIDYMAYALREVPEAAPSRPAGMVTVRIDPGSGLVTSADNPQAMFETFRDGQVPDSDPNASSGGSSGGSGGGSRSGGSLF</sequence>
<keyword evidence="9" id="KW-0997">Cell inner membrane</keyword>
<evidence type="ECO:0000256" key="29">
    <source>
        <dbReference type="SAM" id="Phobius"/>
    </source>
</evidence>
<dbReference type="Pfam" id="PF00912">
    <property type="entry name" value="Transgly"/>
    <property type="match status" value="1"/>
</dbReference>
<evidence type="ECO:0000256" key="5">
    <source>
        <dbReference type="ARBA" id="ARBA00007739"/>
    </source>
</evidence>
<gene>
    <name evidence="33" type="ORF">J2T57_004055</name>
</gene>
<evidence type="ECO:0000256" key="16">
    <source>
        <dbReference type="ARBA" id="ARBA00022960"/>
    </source>
</evidence>
<comment type="catalytic activity">
    <reaction evidence="26">
        <text>[GlcNAc-(1-&gt;4)-Mur2Ac(oyl-L-Ala-gamma-D-Glu-L-Lys-D-Ala-D-Ala)](n)-di-trans,octa-cis-undecaprenyl diphosphate + beta-D-GlcNAc-(1-&gt;4)-Mur2Ac(oyl-L-Ala-gamma-D-Glu-L-Lys-D-Ala-D-Ala)-di-trans,octa-cis-undecaprenyl diphosphate = [GlcNAc-(1-&gt;4)-Mur2Ac(oyl-L-Ala-gamma-D-Glu-L-Lys-D-Ala-D-Ala)](n+1)-di-trans,octa-cis-undecaprenyl diphosphate + di-trans,octa-cis-undecaprenyl diphosphate + H(+)</text>
        <dbReference type="Rhea" id="RHEA:23708"/>
        <dbReference type="Rhea" id="RHEA-COMP:9602"/>
        <dbReference type="Rhea" id="RHEA-COMP:9603"/>
        <dbReference type="ChEBI" id="CHEBI:15378"/>
        <dbReference type="ChEBI" id="CHEBI:58405"/>
        <dbReference type="ChEBI" id="CHEBI:60033"/>
        <dbReference type="ChEBI" id="CHEBI:78435"/>
        <dbReference type="EC" id="2.4.99.28"/>
    </reaction>
</comment>